<protein>
    <recommendedName>
        <fullName evidence="3">Right handed beta helix domain-containing protein</fullName>
    </recommendedName>
</protein>
<keyword evidence="2" id="KW-1185">Reference proteome</keyword>
<dbReference type="AlphaFoldDB" id="A0A5A7NCR8"/>
<name>A0A5A7NCR8_9PROT</name>
<organism evidence="1 2">
    <name type="scientific">Iodidimonas nitroreducens</name>
    <dbReference type="NCBI Taxonomy" id="1236968"/>
    <lineage>
        <taxon>Bacteria</taxon>
        <taxon>Pseudomonadati</taxon>
        <taxon>Pseudomonadota</taxon>
        <taxon>Alphaproteobacteria</taxon>
        <taxon>Iodidimonadales</taxon>
        <taxon>Iodidimonadaceae</taxon>
        <taxon>Iodidimonas</taxon>
    </lineage>
</organism>
<evidence type="ECO:0000313" key="1">
    <source>
        <dbReference type="EMBL" id="GER04859.1"/>
    </source>
</evidence>
<dbReference type="RefSeq" id="WP_150007249.1">
    <property type="nucleotide sequence ID" value="NZ_BKCN01000014.1"/>
</dbReference>
<accession>A0A5A7NCR8</accession>
<sequence>MRARPWHLFCRKRRHHHHPEQPLSKSPASGHLIKSGAERLIIKNSVLDERGGEGSRAIDAFNGGEIRISDSELIAEPRDGNKDVIGFAYEQRVQFGDHQISIENSKIDCAFGSLIRGRINPKTTITNSPITQCRDQ</sequence>
<dbReference type="Proteomes" id="UP000324996">
    <property type="component" value="Unassembled WGS sequence"/>
</dbReference>
<dbReference type="EMBL" id="BKCN01000014">
    <property type="protein sequence ID" value="GER04859.1"/>
    <property type="molecule type" value="Genomic_DNA"/>
</dbReference>
<proteinExistence type="predicted"/>
<reference evidence="1 2" key="1">
    <citation type="submission" date="2019-09" db="EMBL/GenBank/DDBJ databases">
        <title>NBRP : Genome information of microbial organism related human and environment.</title>
        <authorList>
            <person name="Hattori M."/>
            <person name="Oshima K."/>
            <person name="Inaba H."/>
            <person name="Suda W."/>
            <person name="Sakamoto M."/>
            <person name="Iino T."/>
            <person name="Kitahara M."/>
            <person name="Oshida Y."/>
            <person name="Iida T."/>
            <person name="Kudo T."/>
            <person name="Itoh T."/>
            <person name="Ohkuma M."/>
        </authorList>
    </citation>
    <scope>NUCLEOTIDE SEQUENCE [LARGE SCALE GENOMIC DNA]</scope>
    <source>
        <strain evidence="1 2">Q-1</strain>
    </source>
</reference>
<evidence type="ECO:0000313" key="2">
    <source>
        <dbReference type="Proteomes" id="UP000324996"/>
    </source>
</evidence>
<gene>
    <name evidence="1" type="ORF">JCM17846_25410</name>
</gene>
<evidence type="ECO:0008006" key="3">
    <source>
        <dbReference type="Google" id="ProtNLM"/>
    </source>
</evidence>
<comment type="caution">
    <text evidence="1">The sequence shown here is derived from an EMBL/GenBank/DDBJ whole genome shotgun (WGS) entry which is preliminary data.</text>
</comment>